<evidence type="ECO:0000313" key="2">
    <source>
        <dbReference type="Proteomes" id="UP000319514"/>
    </source>
</evidence>
<dbReference type="Gene3D" id="2.20.25.10">
    <property type="match status" value="1"/>
</dbReference>
<protein>
    <submittedName>
        <fullName evidence="1">Uncharacterized protein</fullName>
    </submittedName>
</protein>
<dbReference type="SUPFAM" id="SSF158997">
    <property type="entry name" value="Trm112p-like"/>
    <property type="match status" value="1"/>
</dbReference>
<dbReference type="Proteomes" id="UP000319514">
    <property type="component" value="Unassembled WGS sequence"/>
</dbReference>
<dbReference type="Pfam" id="PF03966">
    <property type="entry name" value="Trm112p"/>
    <property type="match status" value="1"/>
</dbReference>
<evidence type="ECO:0000313" key="1">
    <source>
        <dbReference type="EMBL" id="TQL59394.1"/>
    </source>
</evidence>
<dbReference type="OrthoDB" id="9812205at2"/>
<dbReference type="EMBL" id="VFOQ01000001">
    <property type="protein sequence ID" value="TQL59394.1"/>
    <property type="molecule type" value="Genomic_DNA"/>
</dbReference>
<proteinExistence type="predicted"/>
<gene>
    <name evidence="1" type="ORF">FB474_0748</name>
</gene>
<dbReference type="RefSeq" id="WP_141787418.1">
    <property type="nucleotide sequence ID" value="NZ_BAAAKX010000013.1"/>
</dbReference>
<dbReference type="AlphaFoldDB" id="A0A542ZGB5"/>
<name>A0A542ZGB5_9MICO</name>
<organism evidence="1 2">
    <name type="scientific">Oryzihumus leptocrescens</name>
    <dbReference type="NCBI Taxonomy" id="297536"/>
    <lineage>
        <taxon>Bacteria</taxon>
        <taxon>Bacillati</taxon>
        <taxon>Actinomycetota</taxon>
        <taxon>Actinomycetes</taxon>
        <taxon>Micrococcales</taxon>
        <taxon>Intrasporangiaceae</taxon>
        <taxon>Oryzihumus</taxon>
    </lineage>
</organism>
<sequence length="71" mass="7688">MTQNPTGPEAARIEPWLREILRCPQCHSELVDGTGPTGPELHCTDAACARAYRVDDGIPVLLVDESRSLAS</sequence>
<keyword evidence="2" id="KW-1185">Reference proteome</keyword>
<comment type="caution">
    <text evidence="1">The sequence shown here is derived from an EMBL/GenBank/DDBJ whole genome shotgun (WGS) entry which is preliminary data.</text>
</comment>
<dbReference type="InterPro" id="IPR005651">
    <property type="entry name" value="Trm112-like"/>
</dbReference>
<accession>A0A542ZGB5</accession>
<reference evidence="1 2" key="1">
    <citation type="submission" date="2019-06" db="EMBL/GenBank/DDBJ databases">
        <title>Sequencing the genomes of 1000 actinobacteria strains.</title>
        <authorList>
            <person name="Klenk H.-P."/>
        </authorList>
    </citation>
    <scope>NUCLEOTIDE SEQUENCE [LARGE SCALE GENOMIC DNA]</scope>
    <source>
        <strain evidence="1 2">DSM 18082</strain>
    </source>
</reference>